<dbReference type="EMBL" id="JAWJWF010000004">
    <property type="protein sequence ID" value="KAK6634182.1"/>
    <property type="molecule type" value="Genomic_DNA"/>
</dbReference>
<protein>
    <submittedName>
        <fullName evidence="1">Uncharacterized protein</fullName>
    </submittedName>
</protein>
<evidence type="ECO:0000313" key="2">
    <source>
        <dbReference type="Proteomes" id="UP001359485"/>
    </source>
</evidence>
<dbReference type="Proteomes" id="UP001359485">
    <property type="component" value="Unassembled WGS sequence"/>
</dbReference>
<reference evidence="1 2" key="1">
    <citation type="submission" date="2023-09" db="EMBL/GenBank/DDBJ databases">
        <title>Genomes of two closely related lineages of the louse Polyplax serrata with different host specificities.</title>
        <authorList>
            <person name="Martinu J."/>
            <person name="Tarabai H."/>
            <person name="Stefka J."/>
            <person name="Hypsa V."/>
        </authorList>
    </citation>
    <scope>NUCLEOTIDE SEQUENCE [LARGE SCALE GENOMIC DNA]</scope>
    <source>
        <strain evidence="1">98ZLc_SE</strain>
    </source>
</reference>
<proteinExistence type="predicted"/>
<gene>
    <name evidence="1" type="ORF">RUM44_004790</name>
</gene>
<comment type="caution">
    <text evidence="1">The sequence shown here is derived from an EMBL/GenBank/DDBJ whole genome shotgun (WGS) entry which is preliminary data.</text>
</comment>
<keyword evidence="2" id="KW-1185">Reference proteome</keyword>
<accession>A0ABR1B5P6</accession>
<organism evidence="1 2">
    <name type="scientific">Polyplax serrata</name>
    <name type="common">Common mouse louse</name>
    <dbReference type="NCBI Taxonomy" id="468196"/>
    <lineage>
        <taxon>Eukaryota</taxon>
        <taxon>Metazoa</taxon>
        <taxon>Ecdysozoa</taxon>
        <taxon>Arthropoda</taxon>
        <taxon>Hexapoda</taxon>
        <taxon>Insecta</taxon>
        <taxon>Pterygota</taxon>
        <taxon>Neoptera</taxon>
        <taxon>Paraneoptera</taxon>
        <taxon>Psocodea</taxon>
        <taxon>Troctomorpha</taxon>
        <taxon>Phthiraptera</taxon>
        <taxon>Anoplura</taxon>
        <taxon>Polyplacidae</taxon>
        <taxon>Polyplax</taxon>
    </lineage>
</organism>
<sequence>MSPQEKRQCLQVHDQFGVTLTEILKKQRSVSGGCNLGGPLRFNNSLVLWLQCDSTIEANRGVSTTDDDDKDDNYDVDVGGEVDVDEWSLCLFSNFSGLCKSKQGPIGKNSFFVVVEKKWCHKISGDNNFIFKSASHLKKLFRVIYFMES</sequence>
<evidence type="ECO:0000313" key="1">
    <source>
        <dbReference type="EMBL" id="KAK6634182.1"/>
    </source>
</evidence>
<name>A0ABR1B5P6_POLSC</name>